<name>A0AAE5P720_PRIMG</name>
<evidence type="ECO:0000259" key="1">
    <source>
        <dbReference type="Pfam" id="PF24894"/>
    </source>
</evidence>
<dbReference type="InterPro" id="IPR001451">
    <property type="entry name" value="Hexapep"/>
</dbReference>
<dbReference type="EMBL" id="NTYW01000014">
    <property type="protein sequence ID" value="PES37225.1"/>
    <property type="molecule type" value="Genomic_DNA"/>
</dbReference>
<dbReference type="PANTHER" id="PTHR43300:SF11">
    <property type="entry name" value="ACETYLTRANSFERASE RV3034C-RELATED"/>
    <property type="match status" value="1"/>
</dbReference>
<dbReference type="InterPro" id="IPR050179">
    <property type="entry name" value="Trans_hexapeptide_repeat"/>
</dbReference>
<dbReference type="InterPro" id="IPR056818">
    <property type="entry name" value="GlmU/GlgC-like_hexapep"/>
</dbReference>
<dbReference type="CDD" id="cd03349">
    <property type="entry name" value="LbH_XAT"/>
    <property type="match status" value="1"/>
</dbReference>
<organism evidence="2 3">
    <name type="scientific">Priestia megaterium</name>
    <name type="common">Bacillus megaterium</name>
    <dbReference type="NCBI Taxonomy" id="1404"/>
    <lineage>
        <taxon>Bacteria</taxon>
        <taxon>Bacillati</taxon>
        <taxon>Bacillota</taxon>
        <taxon>Bacilli</taxon>
        <taxon>Bacillales</taxon>
        <taxon>Bacillaceae</taxon>
        <taxon>Priestia</taxon>
    </lineage>
</organism>
<comment type="caution">
    <text evidence="2">The sequence shown here is derived from an EMBL/GenBank/DDBJ whole genome shotgun (WGS) entry which is preliminary data.</text>
</comment>
<protein>
    <submittedName>
        <fullName evidence="2">Acetyltransferase</fullName>
    </submittedName>
</protein>
<dbReference type="PANTHER" id="PTHR43300">
    <property type="entry name" value="ACETYLTRANSFERASE"/>
    <property type="match status" value="1"/>
</dbReference>
<accession>A0AAE5P720</accession>
<dbReference type="AlphaFoldDB" id="A0AAE5P720"/>
<evidence type="ECO:0000313" key="2">
    <source>
        <dbReference type="EMBL" id="PES37225.1"/>
    </source>
</evidence>
<dbReference type="Pfam" id="PF00132">
    <property type="entry name" value="Hexapep"/>
    <property type="match status" value="1"/>
</dbReference>
<dbReference type="RefSeq" id="WP_098278322.1">
    <property type="nucleotide sequence ID" value="NZ_JBALNU010000016.1"/>
</dbReference>
<sequence length="206" mass="23144">MKSKISLLSLVRNSTISNNVVIRRFCKVKNSSIGEYSYLANNVSVINCTIGKYCSIAPNVQIGLGKHPTDRFSTSPIFYSRNNFFKYKMVKENTFSEFESIEIKNDVWVGANAIILDGVKVGNGCIVAAGAVVTKDVPDYAIVAGVPAKIIKYRFNPSMIELFNKVEWWNKGIQELEKYKHLYFDTRVFLAALSEKINTIDGDTHP</sequence>
<dbReference type="Proteomes" id="UP000220341">
    <property type="component" value="Unassembled WGS sequence"/>
</dbReference>
<dbReference type="SUPFAM" id="SSF51161">
    <property type="entry name" value="Trimeric LpxA-like enzymes"/>
    <property type="match status" value="1"/>
</dbReference>
<dbReference type="Pfam" id="PF24894">
    <property type="entry name" value="Hexapep_GlmU"/>
    <property type="match status" value="1"/>
</dbReference>
<dbReference type="InterPro" id="IPR011004">
    <property type="entry name" value="Trimer_LpxA-like_sf"/>
</dbReference>
<proteinExistence type="predicted"/>
<reference evidence="2 3" key="1">
    <citation type="submission" date="2017-09" db="EMBL/GenBank/DDBJ databases">
        <title>Large-scale bioinformatics analysis of Bacillus genomes uncovers conserved roles of natural products in bacterial physiology.</title>
        <authorList>
            <consortium name="Agbiome Team Llc"/>
            <person name="Bleich R.M."/>
            <person name="Kirk G.J."/>
            <person name="Santa Maria K.C."/>
            <person name="Allen S.E."/>
            <person name="Farag S."/>
            <person name="Shank E.A."/>
            <person name="Bowers A."/>
        </authorList>
    </citation>
    <scope>NUCLEOTIDE SEQUENCE [LARGE SCALE GENOMIC DNA]</scope>
    <source>
        <strain evidence="2 3">AFS003013</strain>
    </source>
</reference>
<gene>
    <name evidence="2" type="ORF">CN497_15295</name>
</gene>
<evidence type="ECO:0000313" key="3">
    <source>
        <dbReference type="Proteomes" id="UP000220341"/>
    </source>
</evidence>
<dbReference type="Gene3D" id="2.160.10.10">
    <property type="entry name" value="Hexapeptide repeat proteins"/>
    <property type="match status" value="1"/>
</dbReference>
<feature type="domain" description="Glucose-1-phosphate adenylyltransferase/Bifunctional protein GlmU-like C-terminal hexapeptide" evidence="1">
    <location>
        <begin position="9"/>
        <end position="66"/>
    </location>
</feature>